<name>A0A5S3PDD3_9RHOB</name>
<keyword evidence="3" id="KW-1185">Reference proteome</keyword>
<protein>
    <submittedName>
        <fullName evidence="2">Uncharacterized protein</fullName>
    </submittedName>
</protein>
<dbReference type="OrthoDB" id="7726368at2"/>
<dbReference type="RefSeq" id="WP_138662954.1">
    <property type="nucleotide sequence ID" value="NZ_VANS01000003.1"/>
</dbReference>
<feature type="compositionally biased region" description="Polar residues" evidence="1">
    <location>
        <begin position="67"/>
        <end position="82"/>
    </location>
</feature>
<dbReference type="AlphaFoldDB" id="A0A5S3PDD3"/>
<sequence>MFDDTQKLDLSSKDLSLIEDALHTQQKILSMQSRAGGAEAKSRLTDLKQLLRRLRQQTPEERAENRGGSTVSWSQMARSLFC</sequence>
<organism evidence="2 3">
    <name type="scientific">Sulfitobacter sabulilitoris</name>
    <dbReference type="NCBI Taxonomy" id="2562655"/>
    <lineage>
        <taxon>Bacteria</taxon>
        <taxon>Pseudomonadati</taxon>
        <taxon>Pseudomonadota</taxon>
        <taxon>Alphaproteobacteria</taxon>
        <taxon>Rhodobacterales</taxon>
        <taxon>Roseobacteraceae</taxon>
        <taxon>Sulfitobacter</taxon>
    </lineage>
</organism>
<proteinExistence type="predicted"/>
<evidence type="ECO:0000256" key="1">
    <source>
        <dbReference type="SAM" id="MobiDB-lite"/>
    </source>
</evidence>
<dbReference type="Proteomes" id="UP000309550">
    <property type="component" value="Unassembled WGS sequence"/>
</dbReference>
<feature type="region of interest" description="Disordered" evidence="1">
    <location>
        <begin position="55"/>
        <end position="82"/>
    </location>
</feature>
<accession>A0A5S3PDD3</accession>
<gene>
    <name evidence="2" type="ORF">FDT80_14200</name>
</gene>
<comment type="caution">
    <text evidence="2">The sequence shown here is derived from an EMBL/GenBank/DDBJ whole genome shotgun (WGS) entry which is preliminary data.</text>
</comment>
<evidence type="ECO:0000313" key="3">
    <source>
        <dbReference type="Proteomes" id="UP000309550"/>
    </source>
</evidence>
<reference evidence="2 3" key="1">
    <citation type="submission" date="2019-05" db="EMBL/GenBank/DDBJ databases">
        <title>Sulfitobacter sabulilitoris sp. nov., isolated from a marine sand.</title>
        <authorList>
            <person name="Yoon J.-H."/>
        </authorList>
    </citation>
    <scope>NUCLEOTIDE SEQUENCE [LARGE SCALE GENOMIC DNA]</scope>
    <source>
        <strain evidence="2 3">HSMS-29</strain>
    </source>
</reference>
<dbReference type="EMBL" id="VANS01000003">
    <property type="protein sequence ID" value="TMM51884.1"/>
    <property type="molecule type" value="Genomic_DNA"/>
</dbReference>
<evidence type="ECO:0000313" key="2">
    <source>
        <dbReference type="EMBL" id="TMM51884.1"/>
    </source>
</evidence>